<dbReference type="InterPro" id="IPR050090">
    <property type="entry name" value="Tyrosine_recombinase_XerCD"/>
</dbReference>
<dbReference type="Gene3D" id="1.10.150.130">
    <property type="match status" value="1"/>
</dbReference>
<evidence type="ECO:0000256" key="1">
    <source>
        <dbReference type="ARBA" id="ARBA00008857"/>
    </source>
</evidence>
<dbReference type="AlphaFoldDB" id="A0A0C2NII0"/>
<evidence type="ECO:0000256" key="2">
    <source>
        <dbReference type="ARBA" id="ARBA00022908"/>
    </source>
</evidence>
<dbReference type="SUPFAM" id="SSF56349">
    <property type="entry name" value="DNA breaking-rejoining enzymes"/>
    <property type="match status" value="1"/>
</dbReference>
<dbReference type="GO" id="GO:0015074">
    <property type="term" value="P:DNA integration"/>
    <property type="evidence" value="ECO:0007669"/>
    <property type="project" value="UniProtKB-KW"/>
</dbReference>
<keyword evidence="4" id="KW-0233">DNA recombination</keyword>
<dbReference type="STRING" id="1461322.OJ16_15035"/>
<dbReference type="InterPro" id="IPR011010">
    <property type="entry name" value="DNA_brk_join_enz"/>
</dbReference>
<reference evidence="8 9" key="1">
    <citation type="submission" date="2014-11" db="EMBL/GenBank/DDBJ databases">
        <title>Draft Genome Sequence of Vibrio piscirenalis strains CECT 8603T and CECT 8604, two marine Gammaproteobacterium isolated from cultured gilthead sea bream (Sparus aurata).</title>
        <authorList>
            <person name="Arahal D.R."/>
            <person name="Rodrigo-Torres L."/>
            <person name="Lucena T."/>
            <person name="Pujalte M.J."/>
        </authorList>
    </citation>
    <scope>NUCLEOTIDE SEQUENCE [LARGE SCALE GENOMIC DNA]</scope>
    <source>
        <strain evidence="8 9">DCR 1-4-2</strain>
    </source>
</reference>
<comment type="similarity">
    <text evidence="1">Belongs to the 'phage' integrase family.</text>
</comment>
<dbReference type="RefSeq" id="WP_040992063.1">
    <property type="nucleotide sequence ID" value="NZ_JTKH01000024.1"/>
</dbReference>
<evidence type="ECO:0000313" key="8">
    <source>
        <dbReference type="EMBL" id="KII76130.1"/>
    </source>
</evidence>
<sequence length="355" mass="40800">MLNQKLKSKRRLITFSDFVDLFKLSVRNSHQKSTRNADNSKLNQLNGYFGEYDIAEINHVDIIEWIAYVEDEKQYVNKTINEYFRLLRAVFNIAVNNGNMPKSPMTGIRNKVISEYDSARPFTLQELRTIENTQAQFEDGKLLALTMAYSGCRPSEAIALRVSDVDLKSNILRVQNAMVLEEFKCTKTKGSERKIQINEKLGVILRKQLSNAEANKLVTIERKGRDGKSRKKENGVFLFTDQNGNHFKDVKTYTQKFWTRFMKQADKLHLKTYCESIEARGISQMRHTFASHALTAGVNKDWLAKTMGHADTEMVDKIYAEWIVEDGTDQTKILDLHFNKKTNSATNASSFEKVA</sequence>
<dbReference type="Gene3D" id="1.10.443.10">
    <property type="entry name" value="Intergrase catalytic core"/>
    <property type="match status" value="1"/>
</dbReference>
<evidence type="ECO:0000256" key="5">
    <source>
        <dbReference type="PROSITE-ProRule" id="PRU01248"/>
    </source>
</evidence>
<keyword evidence="3 5" id="KW-0238">DNA-binding</keyword>
<dbReference type="PROSITE" id="PS51898">
    <property type="entry name" value="TYR_RECOMBINASE"/>
    <property type="match status" value="1"/>
</dbReference>
<keyword evidence="9" id="KW-1185">Reference proteome</keyword>
<comment type="caution">
    <text evidence="8">The sequence shown here is derived from an EMBL/GenBank/DDBJ whole genome shotgun (WGS) entry which is preliminary data.</text>
</comment>
<protein>
    <submittedName>
        <fullName evidence="8">Integrase</fullName>
    </submittedName>
</protein>
<dbReference type="InterPro" id="IPR010998">
    <property type="entry name" value="Integrase_recombinase_N"/>
</dbReference>
<feature type="domain" description="Tyr recombinase" evidence="6">
    <location>
        <begin position="117"/>
        <end position="335"/>
    </location>
</feature>
<dbReference type="PANTHER" id="PTHR30349:SF64">
    <property type="entry name" value="PROPHAGE INTEGRASE INTD-RELATED"/>
    <property type="match status" value="1"/>
</dbReference>
<name>A0A0C2NII0_9VIBR</name>
<dbReference type="Pfam" id="PF13102">
    <property type="entry name" value="Phage_int_SAM_5"/>
    <property type="match status" value="1"/>
</dbReference>
<dbReference type="InterPro" id="IPR044068">
    <property type="entry name" value="CB"/>
</dbReference>
<dbReference type="InterPro" id="IPR002104">
    <property type="entry name" value="Integrase_catalytic"/>
</dbReference>
<dbReference type="GO" id="GO:0003677">
    <property type="term" value="F:DNA binding"/>
    <property type="evidence" value="ECO:0007669"/>
    <property type="project" value="UniProtKB-UniRule"/>
</dbReference>
<dbReference type="PANTHER" id="PTHR30349">
    <property type="entry name" value="PHAGE INTEGRASE-RELATED"/>
    <property type="match status" value="1"/>
</dbReference>
<dbReference type="EMBL" id="JTKH01000024">
    <property type="protein sequence ID" value="KII76130.1"/>
    <property type="molecule type" value="Genomic_DNA"/>
</dbReference>
<accession>A0A0C2NWF4</accession>
<dbReference type="Pfam" id="PF00589">
    <property type="entry name" value="Phage_integrase"/>
    <property type="match status" value="1"/>
</dbReference>
<feature type="domain" description="Core-binding (CB)" evidence="7">
    <location>
        <begin position="13"/>
        <end position="95"/>
    </location>
</feature>
<dbReference type="OrthoDB" id="5391994at2"/>
<organism evidence="8 9">
    <name type="scientific">Vibrio renipiscarius</name>
    <dbReference type="NCBI Taxonomy" id="1461322"/>
    <lineage>
        <taxon>Bacteria</taxon>
        <taxon>Pseudomonadati</taxon>
        <taxon>Pseudomonadota</taxon>
        <taxon>Gammaproteobacteria</taxon>
        <taxon>Vibrionales</taxon>
        <taxon>Vibrionaceae</taxon>
        <taxon>Vibrio</taxon>
    </lineage>
</organism>
<proteinExistence type="inferred from homology"/>
<dbReference type="CDD" id="cd01189">
    <property type="entry name" value="INT_ICEBs1_C_like"/>
    <property type="match status" value="1"/>
</dbReference>
<evidence type="ECO:0000259" key="7">
    <source>
        <dbReference type="PROSITE" id="PS51900"/>
    </source>
</evidence>
<evidence type="ECO:0000313" key="9">
    <source>
        <dbReference type="Proteomes" id="UP000031672"/>
    </source>
</evidence>
<evidence type="ECO:0000259" key="6">
    <source>
        <dbReference type="PROSITE" id="PS51898"/>
    </source>
</evidence>
<dbReference type="PROSITE" id="PS51900">
    <property type="entry name" value="CB"/>
    <property type="match status" value="1"/>
</dbReference>
<gene>
    <name evidence="8" type="ORF">OJ16_15035</name>
</gene>
<dbReference type="Proteomes" id="UP000031672">
    <property type="component" value="Unassembled WGS sequence"/>
</dbReference>
<evidence type="ECO:0000256" key="3">
    <source>
        <dbReference type="ARBA" id="ARBA00023125"/>
    </source>
</evidence>
<accession>A0A0C2NII0</accession>
<dbReference type="InterPro" id="IPR025269">
    <property type="entry name" value="SAM-like_dom"/>
</dbReference>
<dbReference type="InterPro" id="IPR013762">
    <property type="entry name" value="Integrase-like_cat_sf"/>
</dbReference>
<evidence type="ECO:0000256" key="4">
    <source>
        <dbReference type="ARBA" id="ARBA00023172"/>
    </source>
</evidence>
<dbReference type="GO" id="GO:0006310">
    <property type="term" value="P:DNA recombination"/>
    <property type="evidence" value="ECO:0007669"/>
    <property type="project" value="UniProtKB-KW"/>
</dbReference>
<keyword evidence="2" id="KW-0229">DNA integration</keyword>